<dbReference type="NCBIfam" id="TIGR02241">
    <property type="entry name" value="conserved hypothetical phage tail region protein"/>
    <property type="match status" value="1"/>
</dbReference>
<keyword evidence="2" id="KW-1185">Reference proteome</keyword>
<organism evidence="1 2">
    <name type="scientific">Limobrevibacterium gyesilva</name>
    <dbReference type="NCBI Taxonomy" id="2991712"/>
    <lineage>
        <taxon>Bacteria</taxon>
        <taxon>Pseudomonadati</taxon>
        <taxon>Pseudomonadota</taxon>
        <taxon>Alphaproteobacteria</taxon>
        <taxon>Acetobacterales</taxon>
        <taxon>Acetobacteraceae</taxon>
        <taxon>Limobrevibacterium</taxon>
    </lineage>
</organism>
<dbReference type="EMBL" id="JAPDNT010000015">
    <property type="protein sequence ID" value="MCW3476058.1"/>
    <property type="molecule type" value="Genomic_DNA"/>
</dbReference>
<gene>
    <name evidence="1" type="ORF">OL599_15875</name>
</gene>
<protein>
    <submittedName>
        <fullName evidence="1">Phage tail protein</fullName>
    </submittedName>
</protein>
<evidence type="ECO:0000313" key="2">
    <source>
        <dbReference type="Proteomes" id="UP001165679"/>
    </source>
</evidence>
<dbReference type="InterPro" id="IPR011747">
    <property type="entry name" value="CHP02241"/>
</dbReference>
<dbReference type="InterPro" id="IPR010667">
    <property type="entry name" value="Phage_T4_Gp19"/>
</dbReference>
<dbReference type="AlphaFoldDB" id="A0AA42CEH4"/>
<dbReference type="RefSeq" id="WP_264714801.1">
    <property type="nucleotide sequence ID" value="NZ_JAPDNT010000015.1"/>
</dbReference>
<dbReference type="Pfam" id="PF06841">
    <property type="entry name" value="Phage_T4_gp19"/>
    <property type="match status" value="1"/>
</dbReference>
<reference evidence="1" key="2">
    <citation type="submission" date="2022-10" db="EMBL/GenBank/DDBJ databases">
        <authorList>
            <person name="Trinh H.N."/>
        </authorList>
    </citation>
    <scope>NUCLEOTIDE SEQUENCE</scope>
    <source>
        <strain evidence="1">RN2-1</strain>
    </source>
</reference>
<sequence>MVQFSVNTTRIDPYKNFKFRVVVDGQPVAGVSKVSGLKRTTEVVTHRDGGDLSTKRHSPGVTSFEPVTLERGITYDLTFESWATLVYSVEGDAGVSLKNFRKDIAIELYNLQGVKVKAWKVYRCWVSEFTAVPELDANGNAIAFESIIIQNEGFERDIAVVEVAET</sequence>
<dbReference type="GO" id="GO:0005198">
    <property type="term" value="F:structural molecule activity"/>
    <property type="evidence" value="ECO:0007669"/>
    <property type="project" value="InterPro"/>
</dbReference>
<dbReference type="PANTHER" id="PTHR38009:SF1">
    <property type="entry name" value="CONSERVED HYPOTHETICAL PHAGE TAIL PROTEIN"/>
    <property type="match status" value="1"/>
</dbReference>
<evidence type="ECO:0000313" key="1">
    <source>
        <dbReference type="EMBL" id="MCW3476058.1"/>
    </source>
</evidence>
<dbReference type="Proteomes" id="UP001165679">
    <property type="component" value="Unassembled WGS sequence"/>
</dbReference>
<dbReference type="PANTHER" id="PTHR38009">
    <property type="entry name" value="CONSERVED HYPOTHETICAL PHAGE TAIL PROTEIN"/>
    <property type="match status" value="1"/>
</dbReference>
<accession>A0AA42CEH4</accession>
<reference evidence="1" key="1">
    <citation type="submission" date="2022-09" db="EMBL/GenBank/DDBJ databases">
        <title>Rhodovastum sp. nov. RN2-1 isolated from soil in Seongnam, South Korea.</title>
        <authorList>
            <person name="Le N.T."/>
        </authorList>
    </citation>
    <scope>NUCLEOTIDE SEQUENCE</scope>
    <source>
        <strain evidence="1">RN2-1</strain>
    </source>
</reference>
<name>A0AA42CEH4_9PROT</name>
<proteinExistence type="predicted"/>
<comment type="caution">
    <text evidence="1">The sequence shown here is derived from an EMBL/GenBank/DDBJ whole genome shotgun (WGS) entry which is preliminary data.</text>
</comment>